<dbReference type="SUPFAM" id="SSF46894">
    <property type="entry name" value="C-terminal effector domain of the bipartite response regulators"/>
    <property type="match status" value="1"/>
</dbReference>
<evidence type="ECO:0000256" key="1">
    <source>
        <dbReference type="ARBA" id="ARBA00023015"/>
    </source>
</evidence>
<dbReference type="RefSeq" id="WP_246904079.1">
    <property type="nucleotide sequence ID" value="NZ_JALJRB010000005.1"/>
</dbReference>
<protein>
    <submittedName>
        <fullName evidence="5">Helix-turn-helix transcriptional regulator</fullName>
    </submittedName>
</protein>
<feature type="domain" description="HTH luxR-type" evidence="4">
    <location>
        <begin position="293"/>
        <end position="358"/>
    </location>
</feature>
<dbReference type="PRINTS" id="PR00038">
    <property type="entry name" value="HTHLUXR"/>
</dbReference>
<dbReference type="InterPro" id="IPR036388">
    <property type="entry name" value="WH-like_DNA-bd_sf"/>
</dbReference>
<evidence type="ECO:0000313" key="5">
    <source>
        <dbReference type="EMBL" id="MCJ8500215.1"/>
    </source>
</evidence>
<dbReference type="CDD" id="cd06170">
    <property type="entry name" value="LuxR_C_like"/>
    <property type="match status" value="1"/>
</dbReference>
<dbReference type="PANTHER" id="PTHR44688">
    <property type="entry name" value="DNA-BINDING TRANSCRIPTIONAL ACTIVATOR DEVR_DOSR"/>
    <property type="match status" value="1"/>
</dbReference>
<dbReference type="InterPro" id="IPR000792">
    <property type="entry name" value="Tscrpt_reg_LuxR_C"/>
</dbReference>
<evidence type="ECO:0000256" key="3">
    <source>
        <dbReference type="ARBA" id="ARBA00023163"/>
    </source>
</evidence>
<gene>
    <name evidence="5" type="ORF">MRX98_06485</name>
</gene>
<organism evidence="5 6">
    <name type="scientific">Desulfatitalea alkaliphila</name>
    <dbReference type="NCBI Taxonomy" id="2929485"/>
    <lineage>
        <taxon>Bacteria</taxon>
        <taxon>Pseudomonadati</taxon>
        <taxon>Thermodesulfobacteriota</taxon>
        <taxon>Desulfobacteria</taxon>
        <taxon>Desulfobacterales</taxon>
        <taxon>Desulfosarcinaceae</taxon>
        <taxon>Desulfatitalea</taxon>
    </lineage>
</organism>
<accession>A0AA41R339</accession>
<name>A0AA41R339_9BACT</name>
<evidence type="ECO:0000256" key="2">
    <source>
        <dbReference type="ARBA" id="ARBA00023125"/>
    </source>
</evidence>
<keyword evidence="1" id="KW-0805">Transcription regulation</keyword>
<comment type="caution">
    <text evidence="5">The sequence shown here is derived from an EMBL/GenBank/DDBJ whole genome shotgun (WGS) entry which is preliminary data.</text>
</comment>
<dbReference type="Pfam" id="PF00196">
    <property type="entry name" value="GerE"/>
    <property type="match status" value="1"/>
</dbReference>
<keyword evidence="6" id="KW-1185">Reference proteome</keyword>
<dbReference type="PANTHER" id="PTHR44688:SF16">
    <property type="entry name" value="DNA-BINDING TRANSCRIPTIONAL ACTIVATOR DEVR_DOSR"/>
    <property type="match status" value="1"/>
</dbReference>
<dbReference type="Gene3D" id="1.10.10.10">
    <property type="entry name" value="Winged helix-like DNA-binding domain superfamily/Winged helix DNA-binding domain"/>
    <property type="match status" value="1"/>
</dbReference>
<evidence type="ECO:0000259" key="4">
    <source>
        <dbReference type="PROSITE" id="PS50043"/>
    </source>
</evidence>
<dbReference type="GO" id="GO:0003677">
    <property type="term" value="F:DNA binding"/>
    <property type="evidence" value="ECO:0007669"/>
    <property type="project" value="UniProtKB-KW"/>
</dbReference>
<dbReference type="GO" id="GO:0006355">
    <property type="term" value="P:regulation of DNA-templated transcription"/>
    <property type="evidence" value="ECO:0007669"/>
    <property type="project" value="InterPro"/>
</dbReference>
<dbReference type="SMART" id="SM00421">
    <property type="entry name" value="HTH_LUXR"/>
    <property type="match status" value="1"/>
</dbReference>
<dbReference type="PROSITE" id="PS50043">
    <property type="entry name" value="HTH_LUXR_2"/>
    <property type="match status" value="1"/>
</dbReference>
<keyword evidence="2" id="KW-0238">DNA-binding</keyword>
<sequence length="366" mass="41242">MDLIARIPEAAIELSTAIAEMENYTEIALVIEQTLRRFIPVDWVGFYSASMQGAATSVTTNPHLPFNWDEKYQEIAHLDSFRQRNLLNEAGHVIRSHEFRDSSDEIENYCRDFALRYADTAHVMSLNTVKDDQRLVAINLNRCEPRKHFTTEEKCFYEGLAPVLIMASKQVLLHQDNALQRVTYEKLMGAKNRFAVVLDQRLAVLDILPGTRAFFKRAFGARTAAPLPEPIWQWVVNCVAASWRPGHLAGPWTYALPSPMGRVVCEACVIQGPLATPVLLLCFAVEAPSENFSILTKAGLTEREIQVLSFLPLGYTNRHIAMAMAISVDGVKKHLKQLSRKLQAAGRAEILYRAMSLKQRLSIFQG</sequence>
<dbReference type="Proteomes" id="UP001165427">
    <property type="component" value="Unassembled WGS sequence"/>
</dbReference>
<dbReference type="EMBL" id="JALJRB010000005">
    <property type="protein sequence ID" value="MCJ8500215.1"/>
    <property type="molecule type" value="Genomic_DNA"/>
</dbReference>
<dbReference type="InterPro" id="IPR016032">
    <property type="entry name" value="Sig_transdc_resp-reg_C-effctor"/>
</dbReference>
<evidence type="ECO:0000313" key="6">
    <source>
        <dbReference type="Proteomes" id="UP001165427"/>
    </source>
</evidence>
<dbReference type="AlphaFoldDB" id="A0AA41R339"/>
<proteinExistence type="predicted"/>
<keyword evidence="3" id="KW-0804">Transcription</keyword>
<reference evidence="5" key="1">
    <citation type="submission" date="2022-04" db="EMBL/GenBank/DDBJ databases">
        <title>Desulfatitalea alkaliphila sp. nov., a novel anaerobic sulfate-reducing bacterium isolated from terrestrial mud volcano, Taman Peninsula, Russia.</title>
        <authorList>
            <person name="Khomyakova M.A."/>
            <person name="Merkel A.Y."/>
            <person name="Slobodkin A.I."/>
        </authorList>
    </citation>
    <scope>NUCLEOTIDE SEQUENCE</scope>
    <source>
        <strain evidence="5">M08but</strain>
    </source>
</reference>